<name>A0A366M9H6_9EURY</name>
<reference evidence="5 6" key="1">
    <citation type="submission" date="2018-06" db="EMBL/GenBank/DDBJ databases">
        <title>Genomic insight into two independent archaeal endosymbiosis events.</title>
        <authorList>
            <person name="Lind A.E."/>
            <person name="Lewis W.H."/>
            <person name="Spang A."/>
            <person name="Guy L."/>
            <person name="Embley M.T."/>
            <person name="Ettema T.J.G."/>
        </authorList>
    </citation>
    <scope>NUCLEOTIDE SEQUENCE [LARGE SCALE GENOMIC DNA]</scope>
    <source>
        <strain evidence="5">NOE</strain>
    </source>
</reference>
<keyword evidence="1" id="KW-0805">Transcription regulation</keyword>
<dbReference type="PROSITE" id="PS50995">
    <property type="entry name" value="HTH_MARR_2"/>
    <property type="match status" value="1"/>
</dbReference>
<protein>
    <submittedName>
        <fullName evidence="5">Transcriptional regulator SlyA</fullName>
    </submittedName>
</protein>
<dbReference type="SMART" id="SM00347">
    <property type="entry name" value="HTH_MARR"/>
    <property type="match status" value="1"/>
</dbReference>
<proteinExistence type="predicted"/>
<dbReference type="GO" id="GO:0003700">
    <property type="term" value="F:DNA-binding transcription factor activity"/>
    <property type="evidence" value="ECO:0007669"/>
    <property type="project" value="InterPro"/>
</dbReference>
<sequence>MQNNKGMNNMSYYLNCHVLILNKAHQTFINPYLKEKNVSYNQYEMILHIYHDEGSIQRKIASACGTDKCGASRSLRILEDKQLIIKKMDENNRRSYQLFLTAKGKKIVEDIIEKEIQWEDYICKEMDIEKEKFFEILDNACISSLKLIKNDDMIK</sequence>
<evidence type="ECO:0000256" key="2">
    <source>
        <dbReference type="ARBA" id="ARBA00023125"/>
    </source>
</evidence>
<evidence type="ECO:0000256" key="1">
    <source>
        <dbReference type="ARBA" id="ARBA00023015"/>
    </source>
</evidence>
<dbReference type="InterPro" id="IPR000835">
    <property type="entry name" value="HTH_MarR-typ"/>
</dbReference>
<evidence type="ECO:0000259" key="4">
    <source>
        <dbReference type="PROSITE" id="PS50995"/>
    </source>
</evidence>
<dbReference type="GO" id="GO:0003677">
    <property type="term" value="F:DNA binding"/>
    <property type="evidence" value="ECO:0007669"/>
    <property type="project" value="UniProtKB-KW"/>
</dbReference>
<dbReference type="SUPFAM" id="SSF46785">
    <property type="entry name" value="Winged helix' DNA-binding domain"/>
    <property type="match status" value="1"/>
</dbReference>
<organism evidence="5 6">
    <name type="scientific">Candidatus Methanobinarius endosymbioticus</name>
    <dbReference type="NCBI Taxonomy" id="2006182"/>
    <lineage>
        <taxon>Archaea</taxon>
        <taxon>Methanobacteriati</taxon>
        <taxon>Methanobacteriota</taxon>
        <taxon>Methanomada group</taxon>
        <taxon>Methanobacteria</taxon>
        <taxon>Methanobacteriales</taxon>
        <taxon>Methanobacteriaceae</taxon>
        <taxon>Candidatus Methanobinarius</taxon>
    </lineage>
</organism>
<evidence type="ECO:0000313" key="6">
    <source>
        <dbReference type="Proteomes" id="UP000253099"/>
    </source>
</evidence>
<evidence type="ECO:0000313" key="5">
    <source>
        <dbReference type="EMBL" id="RBQ22244.1"/>
    </source>
</evidence>
<dbReference type="InterPro" id="IPR036388">
    <property type="entry name" value="WH-like_DNA-bd_sf"/>
</dbReference>
<keyword evidence="6" id="KW-1185">Reference proteome</keyword>
<dbReference type="Proteomes" id="UP000253099">
    <property type="component" value="Unassembled WGS sequence"/>
</dbReference>
<keyword evidence="2" id="KW-0238">DNA-binding</keyword>
<dbReference type="Pfam" id="PF01047">
    <property type="entry name" value="MarR"/>
    <property type="match status" value="1"/>
</dbReference>
<accession>A0A366M9H6</accession>
<comment type="caution">
    <text evidence="5">The sequence shown here is derived from an EMBL/GenBank/DDBJ whole genome shotgun (WGS) entry which is preliminary data.</text>
</comment>
<dbReference type="EMBL" id="NIZT01000070">
    <property type="protein sequence ID" value="RBQ22244.1"/>
    <property type="molecule type" value="Genomic_DNA"/>
</dbReference>
<dbReference type="AlphaFoldDB" id="A0A366M9H6"/>
<feature type="domain" description="HTH marR-type" evidence="4">
    <location>
        <begin position="1"/>
        <end position="142"/>
    </location>
</feature>
<dbReference type="PANTHER" id="PTHR42756">
    <property type="entry name" value="TRANSCRIPTIONAL REGULATOR, MARR"/>
    <property type="match status" value="1"/>
</dbReference>
<evidence type="ECO:0000256" key="3">
    <source>
        <dbReference type="ARBA" id="ARBA00023163"/>
    </source>
</evidence>
<gene>
    <name evidence="5" type="primary">slyA_3</name>
    <name evidence="5" type="ORF">ALNOE001_19680</name>
</gene>
<keyword evidence="3" id="KW-0804">Transcription</keyword>
<dbReference type="Gene3D" id="1.10.10.10">
    <property type="entry name" value="Winged helix-like DNA-binding domain superfamily/Winged helix DNA-binding domain"/>
    <property type="match status" value="1"/>
</dbReference>
<dbReference type="PANTHER" id="PTHR42756:SF1">
    <property type="entry name" value="TRANSCRIPTIONAL REPRESSOR OF EMRAB OPERON"/>
    <property type="match status" value="1"/>
</dbReference>
<dbReference type="InterPro" id="IPR036390">
    <property type="entry name" value="WH_DNA-bd_sf"/>
</dbReference>